<feature type="region of interest" description="Disordered" evidence="1">
    <location>
        <begin position="1"/>
        <end position="20"/>
    </location>
</feature>
<proteinExistence type="predicted"/>
<name>A0ABR2EF72_9ROSI</name>
<gene>
    <name evidence="2" type="ORF">V6N12_003347</name>
</gene>
<reference evidence="2 3" key="1">
    <citation type="journal article" date="2024" name="G3 (Bethesda)">
        <title>Genome assembly of Hibiscus sabdariffa L. provides insights into metabolisms of medicinal natural products.</title>
        <authorList>
            <person name="Kim T."/>
        </authorList>
    </citation>
    <scope>NUCLEOTIDE SEQUENCE [LARGE SCALE GENOMIC DNA]</scope>
    <source>
        <strain evidence="2">TK-2024</strain>
        <tissue evidence="2">Old leaves</tissue>
    </source>
</reference>
<organism evidence="2 3">
    <name type="scientific">Hibiscus sabdariffa</name>
    <name type="common">roselle</name>
    <dbReference type="NCBI Taxonomy" id="183260"/>
    <lineage>
        <taxon>Eukaryota</taxon>
        <taxon>Viridiplantae</taxon>
        <taxon>Streptophyta</taxon>
        <taxon>Embryophyta</taxon>
        <taxon>Tracheophyta</taxon>
        <taxon>Spermatophyta</taxon>
        <taxon>Magnoliopsida</taxon>
        <taxon>eudicotyledons</taxon>
        <taxon>Gunneridae</taxon>
        <taxon>Pentapetalae</taxon>
        <taxon>rosids</taxon>
        <taxon>malvids</taxon>
        <taxon>Malvales</taxon>
        <taxon>Malvaceae</taxon>
        <taxon>Malvoideae</taxon>
        <taxon>Hibiscus</taxon>
    </lineage>
</organism>
<evidence type="ECO:0000313" key="2">
    <source>
        <dbReference type="EMBL" id="KAK8556958.1"/>
    </source>
</evidence>
<feature type="region of interest" description="Disordered" evidence="1">
    <location>
        <begin position="26"/>
        <end position="52"/>
    </location>
</feature>
<accession>A0ABR2EF72</accession>
<evidence type="ECO:0000313" key="3">
    <source>
        <dbReference type="Proteomes" id="UP001472677"/>
    </source>
</evidence>
<keyword evidence="3" id="KW-1185">Reference proteome</keyword>
<protein>
    <submittedName>
        <fullName evidence="2">Uncharacterized protein</fullName>
    </submittedName>
</protein>
<evidence type="ECO:0000256" key="1">
    <source>
        <dbReference type="SAM" id="MobiDB-lite"/>
    </source>
</evidence>
<dbReference type="EMBL" id="JBBPBM010000017">
    <property type="protein sequence ID" value="KAK8556958.1"/>
    <property type="molecule type" value="Genomic_DNA"/>
</dbReference>
<sequence>MRKCSLLPAKGEKDASDTFQSSLVPVLPASRSMPPSSDVSLDESTYEAPHSPLLDLDVGITSSATVGSASSRNEAVRE</sequence>
<comment type="caution">
    <text evidence="2">The sequence shown here is derived from an EMBL/GenBank/DDBJ whole genome shotgun (WGS) entry which is preliminary data.</text>
</comment>
<dbReference type="Proteomes" id="UP001472677">
    <property type="component" value="Unassembled WGS sequence"/>
</dbReference>